<evidence type="ECO:0008006" key="3">
    <source>
        <dbReference type="Google" id="ProtNLM"/>
    </source>
</evidence>
<reference evidence="2" key="1">
    <citation type="journal article" date="2019" name="Int. J. Syst. Evol. Microbiol.">
        <title>The Global Catalogue of Microorganisms (GCM) 10K type strain sequencing project: providing services to taxonomists for standard genome sequencing and annotation.</title>
        <authorList>
            <consortium name="The Broad Institute Genomics Platform"/>
            <consortium name="The Broad Institute Genome Sequencing Center for Infectious Disease"/>
            <person name="Wu L."/>
            <person name="Ma J."/>
        </authorList>
    </citation>
    <scope>NUCLEOTIDE SEQUENCE [LARGE SCALE GENOMIC DNA]</scope>
    <source>
        <strain evidence="2">JCM 13002</strain>
    </source>
</reference>
<evidence type="ECO:0000313" key="1">
    <source>
        <dbReference type="EMBL" id="GAA1104092.1"/>
    </source>
</evidence>
<dbReference type="EMBL" id="BAAALD010000061">
    <property type="protein sequence ID" value="GAA1104092.1"/>
    <property type="molecule type" value="Genomic_DNA"/>
</dbReference>
<keyword evidence="2" id="KW-1185">Reference proteome</keyword>
<protein>
    <recommendedName>
        <fullName evidence="3">PucR family transcriptional regulator</fullName>
    </recommendedName>
</protein>
<organism evidence="1 2">
    <name type="scientific">Kitasatospora arboriphila</name>
    <dbReference type="NCBI Taxonomy" id="258052"/>
    <lineage>
        <taxon>Bacteria</taxon>
        <taxon>Bacillati</taxon>
        <taxon>Actinomycetota</taxon>
        <taxon>Actinomycetes</taxon>
        <taxon>Kitasatosporales</taxon>
        <taxon>Streptomycetaceae</taxon>
        <taxon>Kitasatospora</taxon>
    </lineage>
</organism>
<proteinExistence type="predicted"/>
<name>A0ABP4EGL8_9ACTN</name>
<sequence length="199" mass="20680">MLCRMDAVRLSALSATLAGTGLLDVTRAFGGALHRSVTRRTAAGLLLVGTERYEPWHLAAHLDEEAAHCGVAGLAPLLVRHEVPAAAPAHLAHGLRRLGEAPRGSTVLVVAPHEPGQGLLERVEDARRGGATVLALDAGDAELGALAHERLAVPVAGEGPFDLVQHLVGAAASARPARGLRSRLAGLAERLVAPPVLRW</sequence>
<gene>
    <name evidence="1" type="ORF">GCM10009663_53000</name>
</gene>
<dbReference type="Proteomes" id="UP001499987">
    <property type="component" value="Unassembled WGS sequence"/>
</dbReference>
<comment type="caution">
    <text evidence="1">The sequence shown here is derived from an EMBL/GenBank/DDBJ whole genome shotgun (WGS) entry which is preliminary data.</text>
</comment>
<accession>A0ABP4EGL8</accession>
<evidence type="ECO:0000313" key="2">
    <source>
        <dbReference type="Proteomes" id="UP001499987"/>
    </source>
</evidence>